<evidence type="ECO:0000259" key="5">
    <source>
        <dbReference type="Pfam" id="PF02909"/>
    </source>
</evidence>
<accession>A0A4R5FG79</accession>
<dbReference type="InterPro" id="IPR004111">
    <property type="entry name" value="Repressor_TetR_C"/>
</dbReference>
<comment type="caution">
    <text evidence="6">The sequence shown here is derived from an EMBL/GenBank/DDBJ whole genome shotgun (WGS) entry which is preliminary data.</text>
</comment>
<dbReference type="SUPFAM" id="SSF46689">
    <property type="entry name" value="Homeodomain-like"/>
    <property type="match status" value="1"/>
</dbReference>
<feature type="region of interest" description="Disordered" evidence="4">
    <location>
        <begin position="1"/>
        <end position="37"/>
    </location>
</feature>
<feature type="compositionally biased region" description="Basic residues" evidence="4">
    <location>
        <begin position="27"/>
        <end position="36"/>
    </location>
</feature>
<dbReference type="RefSeq" id="WP_132631906.1">
    <property type="nucleotide sequence ID" value="NZ_SMLD01000050.1"/>
</dbReference>
<evidence type="ECO:0000256" key="3">
    <source>
        <dbReference type="ARBA" id="ARBA00023163"/>
    </source>
</evidence>
<keyword evidence="2" id="KW-0238">DNA-binding</keyword>
<dbReference type="Gene3D" id="1.10.357.10">
    <property type="entry name" value="Tetracycline Repressor, domain 2"/>
    <property type="match status" value="1"/>
</dbReference>
<evidence type="ECO:0000313" key="6">
    <source>
        <dbReference type="EMBL" id="TDE49758.1"/>
    </source>
</evidence>
<name>A0A4R5FG79_9ACTN</name>
<evidence type="ECO:0000256" key="1">
    <source>
        <dbReference type="ARBA" id="ARBA00023015"/>
    </source>
</evidence>
<dbReference type="GO" id="GO:0003700">
    <property type="term" value="F:DNA-binding transcription factor activity"/>
    <property type="evidence" value="ECO:0007669"/>
    <property type="project" value="TreeGrafter"/>
</dbReference>
<dbReference type="Pfam" id="PF02909">
    <property type="entry name" value="TetR_C_1"/>
    <property type="match status" value="1"/>
</dbReference>
<feature type="domain" description="Tetracycline repressor TetR C-terminal" evidence="5">
    <location>
        <begin position="96"/>
        <end position="232"/>
    </location>
</feature>
<reference evidence="6 7" key="1">
    <citation type="submission" date="2019-03" db="EMBL/GenBank/DDBJ databases">
        <title>Draft genome sequences of novel Actinobacteria.</title>
        <authorList>
            <person name="Sahin N."/>
            <person name="Ay H."/>
            <person name="Saygin H."/>
        </authorList>
    </citation>
    <scope>NUCLEOTIDE SEQUENCE [LARGE SCALE GENOMIC DNA]</scope>
    <source>
        <strain evidence="6 7">6K102</strain>
    </source>
</reference>
<evidence type="ECO:0000313" key="7">
    <source>
        <dbReference type="Proteomes" id="UP000295136"/>
    </source>
</evidence>
<sequence length="239" mass="25917">MGGEQTGHGVRGADPGRGASGREWRVRGRPRGRPPRITRPAIADAALAVGFDNLTLATVADRLQVAHSALYRHVADREELVMVAIDRAVAAAPWPEPAGEWRPDLEAQAAAVWHVLERHPGLVKEFLKLTRFPEEVMRRFGASVRSLIGYGFTAENAFLAVDTVFDLTIDVFSRGKQLDAPAGRSIVRDSTADAWAEAVGAEVAPLMRRALTDPAATWFDRKLRLVLDGVAASLAPRTG</sequence>
<keyword evidence="7" id="KW-1185">Reference proteome</keyword>
<dbReference type="AlphaFoldDB" id="A0A4R5FG79"/>
<dbReference type="GO" id="GO:0000976">
    <property type="term" value="F:transcription cis-regulatory region binding"/>
    <property type="evidence" value="ECO:0007669"/>
    <property type="project" value="TreeGrafter"/>
</dbReference>
<dbReference type="PANTHER" id="PTHR30055">
    <property type="entry name" value="HTH-TYPE TRANSCRIPTIONAL REGULATOR RUTR"/>
    <property type="match status" value="1"/>
</dbReference>
<dbReference type="PANTHER" id="PTHR30055:SF151">
    <property type="entry name" value="TRANSCRIPTIONAL REGULATORY PROTEIN"/>
    <property type="match status" value="1"/>
</dbReference>
<dbReference type="InterPro" id="IPR050109">
    <property type="entry name" value="HTH-type_TetR-like_transc_reg"/>
</dbReference>
<dbReference type="SUPFAM" id="SSF48498">
    <property type="entry name" value="Tetracyclin repressor-like, C-terminal domain"/>
    <property type="match status" value="1"/>
</dbReference>
<organism evidence="6 7">
    <name type="scientific">Nonomuraea mesophila</name>
    <dbReference type="NCBI Taxonomy" id="2530382"/>
    <lineage>
        <taxon>Bacteria</taxon>
        <taxon>Bacillati</taxon>
        <taxon>Actinomycetota</taxon>
        <taxon>Actinomycetes</taxon>
        <taxon>Streptosporangiales</taxon>
        <taxon>Streptosporangiaceae</taxon>
        <taxon>Nonomuraea</taxon>
    </lineage>
</organism>
<dbReference type="InterPro" id="IPR036271">
    <property type="entry name" value="Tet_transcr_reg_TetR-rel_C_sf"/>
</dbReference>
<gene>
    <name evidence="6" type="ORF">E1295_20305</name>
</gene>
<dbReference type="EMBL" id="SMLD01000050">
    <property type="protein sequence ID" value="TDE49758.1"/>
    <property type="molecule type" value="Genomic_DNA"/>
</dbReference>
<keyword evidence="3" id="KW-0804">Transcription</keyword>
<protein>
    <submittedName>
        <fullName evidence="6">TetR family transcriptional regulator</fullName>
    </submittedName>
</protein>
<evidence type="ECO:0000256" key="2">
    <source>
        <dbReference type="ARBA" id="ARBA00023125"/>
    </source>
</evidence>
<dbReference type="InterPro" id="IPR009057">
    <property type="entry name" value="Homeodomain-like_sf"/>
</dbReference>
<evidence type="ECO:0000256" key="4">
    <source>
        <dbReference type="SAM" id="MobiDB-lite"/>
    </source>
</evidence>
<feature type="compositionally biased region" description="Gly residues" evidence="4">
    <location>
        <begin position="1"/>
        <end position="10"/>
    </location>
</feature>
<keyword evidence="1" id="KW-0805">Transcription regulation</keyword>
<proteinExistence type="predicted"/>
<dbReference type="GO" id="GO:0045892">
    <property type="term" value="P:negative regulation of DNA-templated transcription"/>
    <property type="evidence" value="ECO:0007669"/>
    <property type="project" value="InterPro"/>
</dbReference>
<dbReference type="Proteomes" id="UP000295136">
    <property type="component" value="Unassembled WGS sequence"/>
</dbReference>